<dbReference type="Proteomes" id="UP001596514">
    <property type="component" value="Unassembled WGS sequence"/>
</dbReference>
<dbReference type="RefSeq" id="WP_364147223.1">
    <property type="nucleotide sequence ID" value="NZ_BAAAGK010000213.1"/>
</dbReference>
<keyword evidence="3" id="KW-1185">Reference proteome</keyword>
<evidence type="ECO:0000313" key="3">
    <source>
        <dbReference type="Proteomes" id="UP001596514"/>
    </source>
</evidence>
<accession>A0ABW2T3K7</accession>
<feature type="region of interest" description="Disordered" evidence="1">
    <location>
        <begin position="29"/>
        <end position="68"/>
    </location>
</feature>
<evidence type="ECO:0000313" key="2">
    <source>
        <dbReference type="EMBL" id="MFC7603240.1"/>
    </source>
</evidence>
<dbReference type="Pfam" id="PF13822">
    <property type="entry name" value="ACC_epsilon"/>
    <property type="match status" value="1"/>
</dbReference>
<dbReference type="InterPro" id="IPR032716">
    <property type="entry name" value="ACC_epsilon"/>
</dbReference>
<protein>
    <submittedName>
        <fullName evidence="2">Acyl-CoA carboxylase subunit epsilon</fullName>
    </submittedName>
</protein>
<gene>
    <name evidence="2" type="ORF">ACFQVD_24325</name>
</gene>
<name>A0ABW2T3K7_9ACTN</name>
<organism evidence="2 3">
    <name type="scientific">Streptosporangium amethystogenes subsp. fukuiense</name>
    <dbReference type="NCBI Taxonomy" id="698418"/>
    <lineage>
        <taxon>Bacteria</taxon>
        <taxon>Bacillati</taxon>
        <taxon>Actinomycetota</taxon>
        <taxon>Actinomycetes</taxon>
        <taxon>Streptosporangiales</taxon>
        <taxon>Streptosporangiaceae</taxon>
        <taxon>Streptosporangium</taxon>
    </lineage>
</organism>
<proteinExistence type="predicted"/>
<sequence length="68" mass="7390">MRHLKIIKGDATPEEIAAVVIALSVHTAAATSSPKALQTPKSWSNHSHRMRKHLPTGQGAWRSSALPR</sequence>
<evidence type="ECO:0000256" key="1">
    <source>
        <dbReference type="SAM" id="MobiDB-lite"/>
    </source>
</evidence>
<dbReference type="EMBL" id="JBHTEE010000001">
    <property type="protein sequence ID" value="MFC7603240.1"/>
    <property type="molecule type" value="Genomic_DNA"/>
</dbReference>
<reference evidence="3" key="1">
    <citation type="journal article" date="2019" name="Int. J. Syst. Evol. Microbiol.">
        <title>The Global Catalogue of Microorganisms (GCM) 10K type strain sequencing project: providing services to taxonomists for standard genome sequencing and annotation.</title>
        <authorList>
            <consortium name="The Broad Institute Genomics Platform"/>
            <consortium name="The Broad Institute Genome Sequencing Center for Infectious Disease"/>
            <person name="Wu L."/>
            <person name="Ma J."/>
        </authorList>
    </citation>
    <scope>NUCLEOTIDE SEQUENCE [LARGE SCALE GENOMIC DNA]</scope>
    <source>
        <strain evidence="3">JCM 10083</strain>
    </source>
</reference>
<comment type="caution">
    <text evidence="2">The sequence shown here is derived from an EMBL/GenBank/DDBJ whole genome shotgun (WGS) entry which is preliminary data.</text>
</comment>
<feature type="compositionally biased region" description="Polar residues" evidence="1">
    <location>
        <begin position="29"/>
        <end position="45"/>
    </location>
</feature>